<dbReference type="CDD" id="cd00067">
    <property type="entry name" value="GAL4"/>
    <property type="match status" value="1"/>
</dbReference>
<gene>
    <name evidence="3" type="ORF">B0T24DRAFT_638180</name>
</gene>
<sequence length="612" mass="68085">MLTLRLGCLTCRERRVKCDEASPACFHCERLSLKCEPAGEYVPRKEQKARKVKEARERPPKIIHAKTTTDGALISAQVGFGSVHYSTPSVFTHGLGADIAGNPPFPPPLEGDFLEAMFAPFSFYHPSPLSDMALESIGLLASLPTLRPLSEDEHRALDYYQKEIAFGFGSKSPAWSTHAILMKTARHSSAVLHLLLAACLAEMGWLSELFRPMLDRAGENYRLGRQLLESEITDSTADPLVIMASFWFLYLQQRRRATKFHMAYGELSRMMSDYFHKYQLHQILASAPEEEEEEATTQTGSAGVVCSADRKALLARLTSWLFWADVQSCFQGDGGSMARLLAQSTSPQGLLDLYETSRATLQLHWDGDYPDDELTDDLQNSSALELIHHTWVLVQEINDATTTTTTTVGESSLPIAMEAARARDIKTRMDALRRKYPISSVFRLASSPTRVRNRLMANADWAVANYYALRIYYFRCSLASDELGFAATAASSSPLTTNHASSPKPPRAAAAIAETVDETLLLIQKTLETGDRGQTDRMQWPLFWVGVETTDGFKQRCILGKLRNRELHDALQIVFLEQVGGARASIARIRQICQTACVTVPEPGLGVYGMEM</sequence>
<dbReference type="InterPro" id="IPR036864">
    <property type="entry name" value="Zn2-C6_fun-type_DNA-bd_sf"/>
</dbReference>
<evidence type="ECO:0000259" key="2">
    <source>
        <dbReference type="PROSITE" id="PS50048"/>
    </source>
</evidence>
<organism evidence="3 4">
    <name type="scientific">Lasiosphaeria ovina</name>
    <dbReference type="NCBI Taxonomy" id="92902"/>
    <lineage>
        <taxon>Eukaryota</taxon>
        <taxon>Fungi</taxon>
        <taxon>Dikarya</taxon>
        <taxon>Ascomycota</taxon>
        <taxon>Pezizomycotina</taxon>
        <taxon>Sordariomycetes</taxon>
        <taxon>Sordariomycetidae</taxon>
        <taxon>Sordariales</taxon>
        <taxon>Lasiosphaeriaceae</taxon>
        <taxon>Lasiosphaeria</taxon>
    </lineage>
</organism>
<keyword evidence="4" id="KW-1185">Reference proteome</keyword>
<proteinExistence type="predicted"/>
<reference evidence="3" key="2">
    <citation type="submission" date="2023-06" db="EMBL/GenBank/DDBJ databases">
        <authorList>
            <consortium name="Lawrence Berkeley National Laboratory"/>
            <person name="Haridas S."/>
            <person name="Hensen N."/>
            <person name="Bonometti L."/>
            <person name="Westerberg I."/>
            <person name="Brannstrom I.O."/>
            <person name="Guillou S."/>
            <person name="Cros-Aarteil S."/>
            <person name="Calhoun S."/>
            <person name="Kuo A."/>
            <person name="Mondo S."/>
            <person name="Pangilinan J."/>
            <person name="Riley R."/>
            <person name="Labutti K."/>
            <person name="Andreopoulos B."/>
            <person name="Lipzen A."/>
            <person name="Chen C."/>
            <person name="Yanf M."/>
            <person name="Daum C."/>
            <person name="Ng V."/>
            <person name="Clum A."/>
            <person name="Steindorff A."/>
            <person name="Ohm R."/>
            <person name="Martin F."/>
            <person name="Silar P."/>
            <person name="Natvig D."/>
            <person name="Lalanne C."/>
            <person name="Gautier V."/>
            <person name="Ament-Velasquez S.L."/>
            <person name="Kruys A."/>
            <person name="Hutchinson M.I."/>
            <person name="Powell A.J."/>
            <person name="Barry K."/>
            <person name="Miller A.N."/>
            <person name="Grigoriev I.V."/>
            <person name="Debuchy R."/>
            <person name="Gladieux P."/>
            <person name="Thoren M.H."/>
            <person name="Johannesson H."/>
        </authorList>
    </citation>
    <scope>NUCLEOTIDE SEQUENCE</scope>
    <source>
        <strain evidence="3">CBS 958.72</strain>
    </source>
</reference>
<dbReference type="GO" id="GO:0008270">
    <property type="term" value="F:zinc ion binding"/>
    <property type="evidence" value="ECO:0007669"/>
    <property type="project" value="InterPro"/>
</dbReference>
<dbReference type="SUPFAM" id="SSF57701">
    <property type="entry name" value="Zn2/Cys6 DNA-binding domain"/>
    <property type="match status" value="1"/>
</dbReference>
<dbReference type="Gene3D" id="4.10.240.10">
    <property type="entry name" value="Zn(2)-C6 fungal-type DNA-binding domain"/>
    <property type="match status" value="1"/>
</dbReference>
<dbReference type="SMART" id="SM00066">
    <property type="entry name" value="GAL4"/>
    <property type="match status" value="1"/>
</dbReference>
<name>A0AAE0N0B4_9PEZI</name>
<evidence type="ECO:0000313" key="4">
    <source>
        <dbReference type="Proteomes" id="UP001287356"/>
    </source>
</evidence>
<dbReference type="InterPro" id="IPR001138">
    <property type="entry name" value="Zn2Cys6_DnaBD"/>
</dbReference>
<dbReference type="Pfam" id="PF00172">
    <property type="entry name" value="Zn_clus"/>
    <property type="match status" value="1"/>
</dbReference>
<reference evidence="3" key="1">
    <citation type="journal article" date="2023" name="Mol. Phylogenet. Evol.">
        <title>Genome-scale phylogeny and comparative genomics of the fungal order Sordariales.</title>
        <authorList>
            <person name="Hensen N."/>
            <person name="Bonometti L."/>
            <person name="Westerberg I."/>
            <person name="Brannstrom I.O."/>
            <person name="Guillou S."/>
            <person name="Cros-Aarteil S."/>
            <person name="Calhoun S."/>
            <person name="Haridas S."/>
            <person name="Kuo A."/>
            <person name="Mondo S."/>
            <person name="Pangilinan J."/>
            <person name="Riley R."/>
            <person name="LaButti K."/>
            <person name="Andreopoulos B."/>
            <person name="Lipzen A."/>
            <person name="Chen C."/>
            <person name="Yan M."/>
            <person name="Daum C."/>
            <person name="Ng V."/>
            <person name="Clum A."/>
            <person name="Steindorff A."/>
            <person name="Ohm R.A."/>
            <person name="Martin F."/>
            <person name="Silar P."/>
            <person name="Natvig D.O."/>
            <person name="Lalanne C."/>
            <person name="Gautier V."/>
            <person name="Ament-Velasquez S.L."/>
            <person name="Kruys A."/>
            <person name="Hutchinson M.I."/>
            <person name="Powell A.J."/>
            <person name="Barry K."/>
            <person name="Miller A.N."/>
            <person name="Grigoriev I.V."/>
            <person name="Debuchy R."/>
            <person name="Gladieux P."/>
            <person name="Hiltunen Thoren M."/>
            <person name="Johannesson H."/>
        </authorList>
    </citation>
    <scope>NUCLEOTIDE SEQUENCE</scope>
    <source>
        <strain evidence="3">CBS 958.72</strain>
    </source>
</reference>
<dbReference type="PROSITE" id="PS00463">
    <property type="entry name" value="ZN2_CY6_FUNGAL_1"/>
    <property type="match status" value="1"/>
</dbReference>
<dbReference type="PANTHER" id="PTHR37534:SF46">
    <property type="entry name" value="ZN(II)2CYS6 TRANSCRIPTION FACTOR (EUROFUNG)"/>
    <property type="match status" value="1"/>
</dbReference>
<evidence type="ECO:0000256" key="1">
    <source>
        <dbReference type="ARBA" id="ARBA00023242"/>
    </source>
</evidence>
<dbReference type="EMBL" id="JAULSN010000008">
    <property type="protein sequence ID" value="KAK3366176.1"/>
    <property type="molecule type" value="Genomic_DNA"/>
</dbReference>
<keyword evidence="1" id="KW-0539">Nucleus</keyword>
<comment type="caution">
    <text evidence="3">The sequence shown here is derived from an EMBL/GenBank/DDBJ whole genome shotgun (WGS) entry which is preliminary data.</text>
</comment>
<dbReference type="Proteomes" id="UP001287356">
    <property type="component" value="Unassembled WGS sequence"/>
</dbReference>
<dbReference type="AlphaFoldDB" id="A0AAE0N0B4"/>
<accession>A0AAE0N0B4</accession>
<feature type="domain" description="Zn(2)-C6 fungal-type" evidence="2">
    <location>
        <begin position="7"/>
        <end position="35"/>
    </location>
</feature>
<protein>
    <recommendedName>
        <fullName evidence="2">Zn(2)-C6 fungal-type domain-containing protein</fullName>
    </recommendedName>
</protein>
<dbReference type="PROSITE" id="PS50048">
    <property type="entry name" value="ZN2_CY6_FUNGAL_2"/>
    <property type="match status" value="1"/>
</dbReference>
<dbReference type="GO" id="GO:0000981">
    <property type="term" value="F:DNA-binding transcription factor activity, RNA polymerase II-specific"/>
    <property type="evidence" value="ECO:0007669"/>
    <property type="project" value="InterPro"/>
</dbReference>
<dbReference type="PANTHER" id="PTHR37534">
    <property type="entry name" value="TRANSCRIPTIONAL ACTIVATOR PROTEIN UGA3"/>
    <property type="match status" value="1"/>
</dbReference>
<evidence type="ECO:0000313" key="3">
    <source>
        <dbReference type="EMBL" id="KAK3366176.1"/>
    </source>
</evidence>